<dbReference type="InterPro" id="IPR013324">
    <property type="entry name" value="RNA_pol_sigma_r3/r4-like"/>
</dbReference>
<dbReference type="KEGG" id="bwh:A9C19_01250"/>
<dbReference type="OrthoDB" id="9783788at2"/>
<keyword evidence="7" id="KW-1185">Reference proteome</keyword>
<evidence type="ECO:0000313" key="6">
    <source>
        <dbReference type="EMBL" id="APH03491.1"/>
    </source>
</evidence>
<dbReference type="Gene3D" id="1.10.10.10">
    <property type="entry name" value="Winged helix-like DNA-binding domain superfamily/Winged helix DNA-binding domain"/>
    <property type="match status" value="1"/>
</dbReference>
<dbReference type="InterPro" id="IPR013325">
    <property type="entry name" value="RNA_pol_sigma_r2"/>
</dbReference>
<dbReference type="Gene3D" id="1.10.1740.10">
    <property type="match status" value="1"/>
</dbReference>
<name>A0A1L3MME6_9BACI</name>
<evidence type="ECO:0000313" key="7">
    <source>
        <dbReference type="Proteomes" id="UP000181936"/>
    </source>
</evidence>
<evidence type="ECO:0000256" key="3">
    <source>
        <dbReference type="ARBA" id="ARBA00023125"/>
    </source>
</evidence>
<dbReference type="GO" id="GO:0016987">
    <property type="term" value="F:sigma factor activity"/>
    <property type="evidence" value="ECO:0007669"/>
    <property type="project" value="UniProtKB-KW"/>
</dbReference>
<dbReference type="SUPFAM" id="SSF88659">
    <property type="entry name" value="Sigma3 and sigma4 domains of RNA polymerase sigma factors"/>
    <property type="match status" value="1"/>
</dbReference>
<dbReference type="AlphaFoldDB" id="A0A1L3MME6"/>
<proteinExistence type="predicted"/>
<dbReference type="EMBL" id="CP016020">
    <property type="protein sequence ID" value="APH03491.1"/>
    <property type="molecule type" value="Genomic_DNA"/>
</dbReference>
<keyword evidence="2" id="KW-0731">Sigma factor</keyword>
<dbReference type="Proteomes" id="UP000181936">
    <property type="component" value="Chromosome"/>
</dbReference>
<evidence type="ECO:0000256" key="4">
    <source>
        <dbReference type="ARBA" id="ARBA00023163"/>
    </source>
</evidence>
<keyword evidence="3" id="KW-0238">DNA-binding</keyword>
<keyword evidence="1" id="KW-0805">Transcription regulation</keyword>
<gene>
    <name evidence="6" type="ORF">A9C19_01250</name>
</gene>
<dbReference type="RefSeq" id="WP_072578280.1">
    <property type="nucleotide sequence ID" value="NZ_CP016020.1"/>
</dbReference>
<dbReference type="SUPFAM" id="SSF88946">
    <property type="entry name" value="Sigma2 domain of RNA polymerase sigma factors"/>
    <property type="match status" value="1"/>
</dbReference>
<feature type="domain" description="RNA polymerase sigma-70 region 2" evidence="5">
    <location>
        <begin position="11"/>
        <end position="77"/>
    </location>
</feature>
<dbReference type="STRING" id="1547283.A9C19_01250"/>
<reference evidence="6 7" key="1">
    <citation type="journal article" date="2016" name="Sci. Rep.">
        <title>Complete genome sequence and transcriptomic analysis of a novel marine strain Bacillus weihaiensis reveals the mechanism of brown algae degradation.</title>
        <authorList>
            <person name="Zhu Y."/>
            <person name="Chen P."/>
            <person name="Bao Y."/>
            <person name="Men Y."/>
            <person name="Zeng Y."/>
            <person name="Yang J."/>
            <person name="Sun J."/>
            <person name="Sun Y."/>
        </authorList>
    </citation>
    <scope>NUCLEOTIDE SEQUENCE [LARGE SCALE GENOMIC DNA]</scope>
    <source>
        <strain evidence="6 7">Alg07</strain>
    </source>
</reference>
<dbReference type="InterPro" id="IPR036388">
    <property type="entry name" value="WH-like_DNA-bd_sf"/>
</dbReference>
<dbReference type="PANTHER" id="PTHR30385">
    <property type="entry name" value="SIGMA FACTOR F FLAGELLAR"/>
    <property type="match status" value="1"/>
</dbReference>
<dbReference type="InterPro" id="IPR014284">
    <property type="entry name" value="RNA_pol_sigma-70_dom"/>
</dbReference>
<evidence type="ECO:0000256" key="1">
    <source>
        <dbReference type="ARBA" id="ARBA00023015"/>
    </source>
</evidence>
<dbReference type="Pfam" id="PF04542">
    <property type="entry name" value="Sigma70_r2"/>
    <property type="match status" value="1"/>
</dbReference>
<protein>
    <recommendedName>
        <fullName evidence="5">RNA polymerase sigma-70 region 2 domain-containing protein</fullName>
    </recommendedName>
</protein>
<keyword evidence="4" id="KW-0804">Transcription</keyword>
<accession>A0A1L3MME6</accession>
<evidence type="ECO:0000259" key="5">
    <source>
        <dbReference type="Pfam" id="PF04542"/>
    </source>
</evidence>
<dbReference type="InterPro" id="IPR007627">
    <property type="entry name" value="RNA_pol_sigma70_r2"/>
</dbReference>
<dbReference type="NCBIfam" id="TIGR02937">
    <property type="entry name" value="sigma70-ECF"/>
    <property type="match status" value="1"/>
</dbReference>
<evidence type="ECO:0000256" key="2">
    <source>
        <dbReference type="ARBA" id="ARBA00023082"/>
    </source>
</evidence>
<dbReference type="GO" id="GO:0006352">
    <property type="term" value="P:DNA-templated transcription initiation"/>
    <property type="evidence" value="ECO:0007669"/>
    <property type="project" value="InterPro"/>
</dbReference>
<dbReference type="GO" id="GO:0003677">
    <property type="term" value="F:DNA binding"/>
    <property type="evidence" value="ECO:0007669"/>
    <property type="project" value="UniProtKB-KW"/>
</dbReference>
<organism evidence="6 7">
    <name type="scientific">Bacillus weihaiensis</name>
    <dbReference type="NCBI Taxonomy" id="1547283"/>
    <lineage>
        <taxon>Bacteria</taxon>
        <taxon>Bacillati</taxon>
        <taxon>Bacillota</taxon>
        <taxon>Bacilli</taxon>
        <taxon>Bacillales</taxon>
        <taxon>Bacillaceae</taxon>
        <taxon>Bacillus</taxon>
    </lineage>
</organism>
<sequence>MYQEGQFEKLHQQFEPMIFSVIKRLSIYKNESEFYQVGLIALWEASQRFQKEKGEFKSFAYSYIIGRMKTALTQERKKEDHETEFDDQVKDQAASSDDFSALLSDDEIQDLSTILTMNQSKWLKAYCLEGKTPSEIAHDEGVSVAAVKAWRRDALGKVRKHYMEA</sequence>